<dbReference type="RefSeq" id="WP_111318534.1">
    <property type="nucleotide sequence ID" value="NZ_QKZT01000007.1"/>
</dbReference>
<dbReference type="Proteomes" id="UP000248882">
    <property type="component" value="Unassembled WGS sequence"/>
</dbReference>
<dbReference type="AlphaFoldDB" id="A0A2W7RP42"/>
<name>A0A2W7RP42_9BACT</name>
<evidence type="ECO:0000313" key="2">
    <source>
        <dbReference type="Proteomes" id="UP000248882"/>
    </source>
</evidence>
<keyword evidence="2" id="KW-1185">Reference proteome</keyword>
<dbReference type="OrthoDB" id="5186583at2"/>
<comment type="caution">
    <text evidence="1">The sequence shown here is derived from an EMBL/GenBank/DDBJ whole genome shotgun (WGS) entry which is preliminary data.</text>
</comment>
<reference evidence="1 2" key="1">
    <citation type="submission" date="2018-06" db="EMBL/GenBank/DDBJ databases">
        <title>Genomic Encyclopedia of Archaeal and Bacterial Type Strains, Phase II (KMG-II): from individual species to whole genera.</title>
        <authorList>
            <person name="Goeker M."/>
        </authorList>
    </citation>
    <scope>NUCLEOTIDE SEQUENCE [LARGE SCALE GENOMIC DNA]</scope>
    <source>
        <strain evidence="1 2">DSM 19830</strain>
    </source>
</reference>
<evidence type="ECO:0000313" key="1">
    <source>
        <dbReference type="EMBL" id="PZX52525.1"/>
    </source>
</evidence>
<protein>
    <submittedName>
        <fullName evidence="1">Uncharacterized protein</fullName>
    </submittedName>
</protein>
<organism evidence="1 2">
    <name type="scientific">Algoriphagus chordae</name>
    <dbReference type="NCBI Taxonomy" id="237019"/>
    <lineage>
        <taxon>Bacteria</taxon>
        <taxon>Pseudomonadati</taxon>
        <taxon>Bacteroidota</taxon>
        <taxon>Cytophagia</taxon>
        <taxon>Cytophagales</taxon>
        <taxon>Cyclobacteriaceae</taxon>
        <taxon>Algoriphagus</taxon>
    </lineage>
</organism>
<gene>
    <name evidence="1" type="ORF">LV85_01826</name>
</gene>
<dbReference type="EMBL" id="QKZT01000007">
    <property type="protein sequence ID" value="PZX52525.1"/>
    <property type="molecule type" value="Genomic_DNA"/>
</dbReference>
<accession>A0A2W7RP42</accession>
<proteinExistence type="predicted"/>
<sequence length="133" mass="15457">MAKKIENLDLPNEATVKKYNILSELINSLILETKELSKKKPDEALNKLKIKMINRVLDQLKEILKNQPTIEFLDLLDEDGLPTNSDAVLILGQFRAAMDQFKKSYNGRTTQYESSRRWFTQENPGKHYKSPKF</sequence>